<evidence type="ECO:0000313" key="1">
    <source>
        <dbReference type="EMBL" id="AIA96042.1"/>
    </source>
</evidence>
<dbReference type="SUPFAM" id="SSF88713">
    <property type="entry name" value="Glycoside hydrolase/deacetylase"/>
    <property type="match status" value="1"/>
</dbReference>
<protein>
    <submittedName>
        <fullName evidence="1">CAZy families CE4 protein</fullName>
    </submittedName>
</protein>
<dbReference type="Gene3D" id="3.20.20.370">
    <property type="entry name" value="Glycoside hydrolase/deacetylase"/>
    <property type="match status" value="1"/>
</dbReference>
<dbReference type="AlphaFoldDB" id="A0A060CM02"/>
<organism evidence="1">
    <name type="scientific">uncultured Sphaerobacter sp</name>
    <dbReference type="NCBI Taxonomy" id="211440"/>
    <lineage>
        <taxon>Bacteria</taxon>
        <taxon>Pseudomonadati</taxon>
        <taxon>Thermomicrobiota</taxon>
        <taxon>Thermomicrobia</taxon>
        <taxon>Sphaerobacterales</taxon>
        <taxon>Sphaerobacterineae</taxon>
        <taxon>Sphaerobacteraceae</taxon>
        <taxon>Sphaerobacter</taxon>
        <taxon>environmental samples</taxon>
    </lineage>
</organism>
<dbReference type="EMBL" id="KF128673">
    <property type="protein sequence ID" value="AIA96042.1"/>
    <property type="molecule type" value="Genomic_DNA"/>
</dbReference>
<proteinExistence type="predicted"/>
<reference evidence="1" key="1">
    <citation type="journal article" date="2013" name="Environ. Microbiol.">
        <title>Seasonally variable intestinal metagenomes of the red palm weevil (Rhynchophorus ferrugineus).</title>
        <authorList>
            <person name="Jia S."/>
            <person name="Zhang X."/>
            <person name="Zhang G."/>
            <person name="Yin A."/>
            <person name="Zhang S."/>
            <person name="Li F."/>
            <person name="Wang L."/>
            <person name="Zhao D."/>
            <person name="Yun Q."/>
            <person name="Tala"/>
            <person name="Wang J."/>
            <person name="Sun G."/>
            <person name="Baabdullah M."/>
            <person name="Yu X."/>
            <person name="Hu S."/>
            <person name="Al-Mssallem I.S."/>
            <person name="Yu J."/>
        </authorList>
    </citation>
    <scope>NUCLEOTIDE SEQUENCE</scope>
</reference>
<dbReference type="InterPro" id="IPR011330">
    <property type="entry name" value="Glyco_hydro/deAcase_b/a-brl"/>
</dbReference>
<dbReference type="GO" id="GO:0005975">
    <property type="term" value="P:carbohydrate metabolic process"/>
    <property type="evidence" value="ECO:0007669"/>
    <property type="project" value="InterPro"/>
</dbReference>
<sequence length="39" mass="4540">MKAYLTEDAPLPDKPVMLTFDDGYIDNYVHAWPILKNMI</sequence>
<accession>A0A060CM02</accession>
<name>A0A060CM02_9BACT</name>